<proteinExistence type="inferred from homology"/>
<comment type="similarity">
    <text evidence="1">Belongs to the UDP-glycosyltransferase family.</text>
</comment>
<dbReference type="Gene3D" id="3.40.50.2000">
    <property type="entry name" value="Glycogen Phosphorylase B"/>
    <property type="match status" value="2"/>
</dbReference>
<dbReference type="ExpressionAtlas" id="M8AWH6">
    <property type="expression patterns" value="baseline"/>
</dbReference>
<protein>
    <submittedName>
        <fullName evidence="4">Anthocyanin 3'-O-beta-glucosyltransferase</fullName>
    </submittedName>
</protein>
<accession>M8AWH6</accession>
<keyword evidence="3" id="KW-0808">Transferase</keyword>
<evidence type="ECO:0000313" key="4">
    <source>
        <dbReference type="EnsemblPlants" id="EMT08807"/>
    </source>
</evidence>
<dbReference type="AlphaFoldDB" id="M8AWH6"/>
<dbReference type="CDD" id="cd03784">
    <property type="entry name" value="GT1_Gtf-like"/>
    <property type="match status" value="1"/>
</dbReference>
<evidence type="ECO:0000256" key="3">
    <source>
        <dbReference type="ARBA" id="ARBA00022679"/>
    </source>
</evidence>
<name>M8AWH6_AEGTA</name>
<dbReference type="EnsemblPlants" id="EMT08807">
    <property type="protein sequence ID" value="EMT08807"/>
    <property type="gene ID" value="F775_21364"/>
</dbReference>
<dbReference type="SUPFAM" id="SSF53756">
    <property type="entry name" value="UDP-Glycosyltransferase/glycogen phosphorylase"/>
    <property type="match status" value="1"/>
</dbReference>
<dbReference type="InterPro" id="IPR002213">
    <property type="entry name" value="UDP_glucos_trans"/>
</dbReference>
<reference evidence="4" key="1">
    <citation type="submission" date="2015-06" db="UniProtKB">
        <authorList>
            <consortium name="EnsemblPlants"/>
        </authorList>
    </citation>
    <scope>IDENTIFICATION</scope>
</reference>
<dbReference type="GO" id="GO:0035251">
    <property type="term" value="F:UDP-glucosyltransferase activity"/>
    <property type="evidence" value="ECO:0007669"/>
    <property type="project" value="TreeGrafter"/>
</dbReference>
<dbReference type="PANTHER" id="PTHR48047:SF45">
    <property type="entry name" value="SCOPOLETIN GLUCOSYLTRANSFERASE-LIKE"/>
    <property type="match status" value="1"/>
</dbReference>
<organism evidence="4">
    <name type="scientific">Aegilops tauschii</name>
    <name type="common">Tausch's goatgrass</name>
    <name type="synonym">Aegilops squarrosa</name>
    <dbReference type="NCBI Taxonomy" id="37682"/>
    <lineage>
        <taxon>Eukaryota</taxon>
        <taxon>Viridiplantae</taxon>
        <taxon>Streptophyta</taxon>
        <taxon>Embryophyta</taxon>
        <taxon>Tracheophyta</taxon>
        <taxon>Spermatophyta</taxon>
        <taxon>Magnoliopsida</taxon>
        <taxon>Liliopsida</taxon>
        <taxon>Poales</taxon>
        <taxon>Poaceae</taxon>
        <taxon>BOP clade</taxon>
        <taxon>Pooideae</taxon>
        <taxon>Triticodae</taxon>
        <taxon>Triticeae</taxon>
        <taxon>Triticinae</taxon>
        <taxon>Aegilops</taxon>
    </lineage>
</organism>
<evidence type="ECO:0000256" key="1">
    <source>
        <dbReference type="ARBA" id="ARBA00009995"/>
    </source>
</evidence>
<keyword evidence="2" id="KW-0328">Glycosyltransferase</keyword>
<sequence>MAPTKDHDEPPLHILFFPFLLPGHLIPMADIAALFAARGVRCTVLTTPVQASTIRSVVDRANSSSAAGTPISISVVPFPDVGLPLASQSGTDLLSDHHADIDAMVSDSIFHGSATAAAEYGLPRVAFLGTSMFARACTETVLRINPFESCSDDPAAVVSLPGLPHRVEQKRSQMMDPVKRPRQWAKLQLAHDADRSSYGEIFNSFRELEPGYAEHYRATQLRRRVWLVGPVGFASGSLEDVGSRGAVAGALSPDAAGCLRWLDAKPASSVVYVSFGSMTSFSPEQMRELARGLDLSGKNFVWVIANDGAAASSDPCKPGGFPTTDRGYIVRGWAPQFYNEKLVVEVLGVGVGVGAENYAPSVEAHRVIAGKGVNCTEVPQFGHHMQIGTTIANFCMQNALLKLWAMVEDAKTARVNDNLESSFTIHHLTEEKNKLDANYDKLVQDVHELMNFQEDKVVDFRHLQSGITYQQEVRKELFDDMKAQMASEMAKKDEETQKLTLKYELLLNLTRAQATVIQNLKLNKMKEKQVLTEASMNLELKNAELTKCQEKLTQEKLELKLEVADLLKGNEKHIEEKWQLEFQNEKLKEKFRGIQAILEK</sequence>
<dbReference type="PANTHER" id="PTHR48047">
    <property type="entry name" value="GLYCOSYLTRANSFERASE"/>
    <property type="match status" value="1"/>
</dbReference>
<evidence type="ECO:0000256" key="2">
    <source>
        <dbReference type="ARBA" id="ARBA00022676"/>
    </source>
</evidence>